<comment type="caution">
    <text evidence="1">The sequence shown here is derived from an EMBL/GenBank/DDBJ whole genome shotgun (WGS) entry which is preliminary data.</text>
</comment>
<feature type="non-terminal residue" evidence="1">
    <location>
        <position position="1"/>
    </location>
</feature>
<organism evidence="1 2">
    <name type="scientific">Staphylococcus succinus</name>
    <dbReference type="NCBI Taxonomy" id="61015"/>
    <lineage>
        <taxon>Bacteria</taxon>
        <taxon>Bacillati</taxon>
        <taxon>Bacillota</taxon>
        <taxon>Bacilli</taxon>
        <taxon>Bacillales</taxon>
        <taxon>Staphylococcaceae</taxon>
        <taxon>Staphylococcus</taxon>
    </lineage>
</organism>
<accession>A0ABX5IHW1</accession>
<protein>
    <submittedName>
        <fullName evidence="1">Transporter</fullName>
    </submittedName>
</protein>
<name>A0ABX5IHW1_9STAP</name>
<dbReference type="Proteomes" id="UP000240859">
    <property type="component" value="Unassembled WGS sequence"/>
</dbReference>
<evidence type="ECO:0000313" key="2">
    <source>
        <dbReference type="Proteomes" id="UP000240859"/>
    </source>
</evidence>
<reference evidence="1 2" key="1">
    <citation type="journal article" date="2016" name="Front. Microbiol.">
        <title>Comprehensive Phylogenetic Analysis of Bovine Non-aureus Staphylococci Species Based on Whole-Genome Sequencing.</title>
        <authorList>
            <person name="Naushad S."/>
            <person name="Barkema H.W."/>
            <person name="Luby C."/>
            <person name="Condas L.A."/>
            <person name="Nobrega D.B."/>
            <person name="Carson D.A."/>
            <person name="De Buck J."/>
        </authorList>
    </citation>
    <scope>NUCLEOTIDE SEQUENCE [LARGE SCALE GENOMIC DNA]</scope>
    <source>
        <strain evidence="1 2">SNUC 1084</strain>
    </source>
</reference>
<sequence>TIIGAWIGVYIAKLILKKHVKRTGMI</sequence>
<evidence type="ECO:0000313" key="1">
    <source>
        <dbReference type="EMBL" id="PTI57054.1"/>
    </source>
</evidence>
<proteinExistence type="predicted"/>
<keyword evidence="2" id="KW-1185">Reference proteome</keyword>
<dbReference type="EMBL" id="PZFR01000510">
    <property type="protein sequence ID" value="PTI57054.1"/>
    <property type="molecule type" value="Genomic_DNA"/>
</dbReference>
<gene>
    <name evidence="1" type="ORF">BU057_15505</name>
</gene>